<dbReference type="SUPFAM" id="SSF56925">
    <property type="entry name" value="OMPA-like"/>
    <property type="match status" value="1"/>
</dbReference>
<dbReference type="Gene3D" id="2.40.160.20">
    <property type="match status" value="1"/>
</dbReference>
<sequence>MKPRSLIVFAILFATNSFASYAAQNGEIHRVGTQINSSAASYKNSQQDGDGVMSLYLYYNYNIDDTWALELGVNGGAEITDWDCKKINNRKFKCDRNNELLFGIGADEVSFGNFVVAAKGQYQLTDNSHFYGKLGGQYYDYKIANNNIKMVQEYGLGLFAEAGWQYDWSNGLAFNAGLQYMDMGDLDTRSLSIGMSYRF</sequence>
<feature type="domain" description="Outer membrane protein beta-barrel" evidence="3">
    <location>
        <begin position="14"/>
        <end position="199"/>
    </location>
</feature>
<dbReference type="InterPro" id="IPR027385">
    <property type="entry name" value="Beta-barrel_OMP"/>
</dbReference>
<dbReference type="Proteomes" id="UP000586305">
    <property type="component" value="Unassembled WGS sequence"/>
</dbReference>
<dbReference type="AlphaFoldDB" id="A0A849VFU2"/>
<feature type="signal peptide" evidence="2">
    <location>
        <begin position="1"/>
        <end position="22"/>
    </location>
</feature>
<protein>
    <submittedName>
        <fullName evidence="4">Porin family protein</fullName>
    </submittedName>
</protein>
<accession>A0A849VFU2</accession>
<comment type="caution">
    <text evidence="4">The sequence shown here is derived from an EMBL/GenBank/DDBJ whole genome shotgun (WGS) entry which is preliminary data.</text>
</comment>
<keyword evidence="5" id="KW-1185">Reference proteome</keyword>
<proteinExistence type="predicted"/>
<feature type="chain" id="PRO_5032938353" evidence="2">
    <location>
        <begin position="23"/>
        <end position="199"/>
    </location>
</feature>
<evidence type="ECO:0000259" key="3">
    <source>
        <dbReference type="Pfam" id="PF13505"/>
    </source>
</evidence>
<evidence type="ECO:0000256" key="1">
    <source>
        <dbReference type="ARBA" id="ARBA00022729"/>
    </source>
</evidence>
<dbReference type="InterPro" id="IPR011250">
    <property type="entry name" value="OMP/PagP_B-barrel"/>
</dbReference>
<dbReference type="EMBL" id="JABBPG010000003">
    <property type="protein sequence ID" value="NOU50581.1"/>
    <property type="molecule type" value="Genomic_DNA"/>
</dbReference>
<organism evidence="4 5">
    <name type="scientific">Pseudoalteromonas caenipelagi</name>
    <dbReference type="NCBI Taxonomy" id="2726988"/>
    <lineage>
        <taxon>Bacteria</taxon>
        <taxon>Pseudomonadati</taxon>
        <taxon>Pseudomonadota</taxon>
        <taxon>Gammaproteobacteria</taxon>
        <taxon>Alteromonadales</taxon>
        <taxon>Pseudoalteromonadaceae</taxon>
        <taxon>Pseudoalteromonas</taxon>
    </lineage>
</organism>
<keyword evidence="1 2" id="KW-0732">Signal</keyword>
<evidence type="ECO:0000256" key="2">
    <source>
        <dbReference type="SAM" id="SignalP"/>
    </source>
</evidence>
<gene>
    <name evidence="4" type="ORF">HG263_08505</name>
</gene>
<dbReference type="Pfam" id="PF13505">
    <property type="entry name" value="OMP_b-brl"/>
    <property type="match status" value="1"/>
</dbReference>
<dbReference type="RefSeq" id="WP_171625668.1">
    <property type="nucleotide sequence ID" value="NZ_JABBPG010000003.1"/>
</dbReference>
<name>A0A849VFU2_9GAMM</name>
<evidence type="ECO:0000313" key="4">
    <source>
        <dbReference type="EMBL" id="NOU50581.1"/>
    </source>
</evidence>
<evidence type="ECO:0000313" key="5">
    <source>
        <dbReference type="Proteomes" id="UP000586305"/>
    </source>
</evidence>
<reference evidence="4 5" key="1">
    <citation type="submission" date="2020-04" db="EMBL/GenBank/DDBJ databases">
        <title>Pseudoalteromonas caenipelagi sp. nov., isolated from a tidal flat.</title>
        <authorList>
            <person name="Park S."/>
            <person name="Yoon J.-H."/>
        </authorList>
    </citation>
    <scope>NUCLEOTIDE SEQUENCE [LARGE SCALE GENOMIC DNA]</scope>
    <source>
        <strain evidence="4 5">JBTF-M23</strain>
    </source>
</reference>